<keyword evidence="7" id="KW-0804">Transcription</keyword>
<feature type="domain" description="Response regulatory" evidence="10">
    <location>
        <begin position="2"/>
        <end position="116"/>
    </location>
</feature>
<protein>
    <submittedName>
        <fullName evidence="12">Regulator</fullName>
    </submittedName>
</protein>
<keyword evidence="5" id="KW-0805">Transcription regulation</keyword>
<accession>A0A656QAL6</accession>
<dbReference type="InterPro" id="IPR036388">
    <property type="entry name" value="WH-like_DNA-bd_sf"/>
</dbReference>
<evidence type="ECO:0000259" key="10">
    <source>
        <dbReference type="PROSITE" id="PS50110"/>
    </source>
</evidence>
<dbReference type="GO" id="GO:0000976">
    <property type="term" value="F:transcription cis-regulatory region binding"/>
    <property type="evidence" value="ECO:0007669"/>
    <property type="project" value="TreeGrafter"/>
</dbReference>
<dbReference type="GO" id="GO:0000156">
    <property type="term" value="F:phosphorelay response regulator activity"/>
    <property type="evidence" value="ECO:0007669"/>
    <property type="project" value="TreeGrafter"/>
</dbReference>
<dbReference type="Gene3D" id="6.10.250.690">
    <property type="match status" value="1"/>
</dbReference>
<keyword evidence="13" id="KW-1185">Reference proteome</keyword>
<gene>
    <name evidence="12" type="ORF">BG60_24055</name>
</gene>
<feature type="domain" description="OmpR/PhoB-type" evidence="11">
    <location>
        <begin position="124"/>
        <end position="218"/>
    </location>
</feature>
<comment type="subcellular location">
    <subcellularLocation>
        <location evidence="1">Cytoplasm</location>
    </subcellularLocation>
</comment>
<dbReference type="Gene3D" id="1.10.10.10">
    <property type="entry name" value="Winged helix-like DNA-binding domain superfamily/Winged helix DNA-binding domain"/>
    <property type="match status" value="1"/>
</dbReference>
<dbReference type="SMART" id="SM00862">
    <property type="entry name" value="Trans_reg_C"/>
    <property type="match status" value="1"/>
</dbReference>
<dbReference type="PANTHER" id="PTHR48111:SF35">
    <property type="entry name" value="TRANSCRIPTIONAL REGULATORY PROTEIN QSEB"/>
    <property type="match status" value="1"/>
</dbReference>
<dbReference type="CDD" id="cd17624">
    <property type="entry name" value="REC_OmpR_PmrA-like"/>
    <property type="match status" value="1"/>
</dbReference>
<dbReference type="PROSITE" id="PS51755">
    <property type="entry name" value="OMPR_PHOB"/>
    <property type="match status" value="1"/>
</dbReference>
<dbReference type="Pfam" id="PF00486">
    <property type="entry name" value="Trans_reg_C"/>
    <property type="match status" value="1"/>
</dbReference>
<dbReference type="EMBL" id="JFHD01000037">
    <property type="protein sequence ID" value="KDR26203.1"/>
    <property type="molecule type" value="Genomic_DNA"/>
</dbReference>
<dbReference type="GO" id="GO:0005829">
    <property type="term" value="C:cytosol"/>
    <property type="evidence" value="ECO:0007669"/>
    <property type="project" value="TreeGrafter"/>
</dbReference>
<name>A0A656QAL6_9BURK</name>
<dbReference type="RefSeq" id="WP_008344683.1">
    <property type="nucleotide sequence ID" value="NZ_JFHD01000037.1"/>
</dbReference>
<dbReference type="Proteomes" id="UP000027451">
    <property type="component" value="Unassembled WGS sequence"/>
</dbReference>
<keyword evidence="6 9" id="KW-0238">DNA-binding</keyword>
<keyword evidence="3 8" id="KW-0597">Phosphoprotein</keyword>
<dbReference type="PANTHER" id="PTHR48111">
    <property type="entry name" value="REGULATOR OF RPOS"/>
    <property type="match status" value="1"/>
</dbReference>
<feature type="DNA-binding region" description="OmpR/PhoB-type" evidence="9">
    <location>
        <begin position="124"/>
        <end position="218"/>
    </location>
</feature>
<evidence type="ECO:0000313" key="13">
    <source>
        <dbReference type="Proteomes" id="UP000027451"/>
    </source>
</evidence>
<proteinExistence type="predicted"/>
<dbReference type="SMART" id="SM00448">
    <property type="entry name" value="REC"/>
    <property type="match status" value="1"/>
</dbReference>
<evidence type="ECO:0000256" key="3">
    <source>
        <dbReference type="ARBA" id="ARBA00022553"/>
    </source>
</evidence>
<dbReference type="PROSITE" id="PS50110">
    <property type="entry name" value="RESPONSE_REGULATORY"/>
    <property type="match status" value="1"/>
</dbReference>
<feature type="modified residue" description="4-aspartylphosphate" evidence="8">
    <location>
        <position position="51"/>
    </location>
</feature>
<evidence type="ECO:0000256" key="7">
    <source>
        <dbReference type="ARBA" id="ARBA00023163"/>
    </source>
</evidence>
<evidence type="ECO:0000256" key="2">
    <source>
        <dbReference type="ARBA" id="ARBA00022490"/>
    </source>
</evidence>
<evidence type="ECO:0000256" key="4">
    <source>
        <dbReference type="ARBA" id="ARBA00023012"/>
    </source>
</evidence>
<dbReference type="Gene3D" id="3.40.50.2300">
    <property type="match status" value="1"/>
</dbReference>
<keyword evidence="2" id="KW-0963">Cytoplasm</keyword>
<dbReference type="InterPro" id="IPR011006">
    <property type="entry name" value="CheY-like_superfamily"/>
</dbReference>
<dbReference type="FunFam" id="3.40.50.2300:FF:000002">
    <property type="entry name" value="DNA-binding response regulator PhoP"/>
    <property type="match status" value="1"/>
</dbReference>
<dbReference type="GO" id="GO:0006355">
    <property type="term" value="P:regulation of DNA-templated transcription"/>
    <property type="evidence" value="ECO:0007669"/>
    <property type="project" value="InterPro"/>
</dbReference>
<dbReference type="OrthoDB" id="9802426at2"/>
<evidence type="ECO:0000256" key="1">
    <source>
        <dbReference type="ARBA" id="ARBA00004496"/>
    </source>
</evidence>
<evidence type="ECO:0000256" key="9">
    <source>
        <dbReference type="PROSITE-ProRule" id="PRU01091"/>
    </source>
</evidence>
<evidence type="ECO:0000256" key="6">
    <source>
        <dbReference type="ARBA" id="ARBA00023125"/>
    </source>
</evidence>
<organism evidence="12 13">
    <name type="scientific">Caballeronia zhejiangensis</name>
    <dbReference type="NCBI Taxonomy" id="871203"/>
    <lineage>
        <taxon>Bacteria</taxon>
        <taxon>Pseudomonadati</taxon>
        <taxon>Pseudomonadota</taxon>
        <taxon>Betaproteobacteria</taxon>
        <taxon>Burkholderiales</taxon>
        <taxon>Burkholderiaceae</taxon>
        <taxon>Caballeronia</taxon>
    </lineage>
</organism>
<dbReference type="InterPro" id="IPR039420">
    <property type="entry name" value="WalR-like"/>
</dbReference>
<evidence type="ECO:0000256" key="5">
    <source>
        <dbReference type="ARBA" id="ARBA00023015"/>
    </source>
</evidence>
<reference evidence="12 13" key="1">
    <citation type="submission" date="2014-03" db="EMBL/GenBank/DDBJ databases">
        <title>Draft Genome Sequences of Four Burkholderia Strains.</title>
        <authorList>
            <person name="Liu X.Y."/>
            <person name="Li C.X."/>
            <person name="Xu J.H."/>
        </authorList>
    </citation>
    <scope>NUCLEOTIDE SEQUENCE [LARGE SCALE GENOMIC DNA]</scope>
    <source>
        <strain evidence="12 13">OP-1</strain>
    </source>
</reference>
<evidence type="ECO:0000256" key="8">
    <source>
        <dbReference type="PROSITE-ProRule" id="PRU00169"/>
    </source>
</evidence>
<dbReference type="Pfam" id="PF00072">
    <property type="entry name" value="Response_reg"/>
    <property type="match status" value="1"/>
</dbReference>
<sequence>MRVLLVEDDVLIGSGLQYGLRREGMAVDWVQDGEAGSIALRTTSYGLVLLDLGLPKQDGLTLLQRLRARNDATAVIIITARDGIADRVGGLDGGADDYMVKPFALEELLARIRVLNRRHAGRAQTTLQAGVIELDPARHCVLLRGVEVGVTAREFALLHELMRNPSVVVTREQLEERLYGWNEEIESNAIQVHVHNLRRKLGAQAIRNVRGVGYQIGEIA</sequence>
<evidence type="ECO:0000313" key="12">
    <source>
        <dbReference type="EMBL" id="KDR26203.1"/>
    </source>
</evidence>
<evidence type="ECO:0000259" key="11">
    <source>
        <dbReference type="PROSITE" id="PS51755"/>
    </source>
</evidence>
<dbReference type="SUPFAM" id="SSF52172">
    <property type="entry name" value="CheY-like"/>
    <property type="match status" value="1"/>
</dbReference>
<dbReference type="GO" id="GO:0032993">
    <property type="term" value="C:protein-DNA complex"/>
    <property type="evidence" value="ECO:0007669"/>
    <property type="project" value="TreeGrafter"/>
</dbReference>
<dbReference type="CDD" id="cd00383">
    <property type="entry name" value="trans_reg_C"/>
    <property type="match status" value="1"/>
</dbReference>
<dbReference type="InterPro" id="IPR001867">
    <property type="entry name" value="OmpR/PhoB-type_DNA-bd"/>
</dbReference>
<dbReference type="InterPro" id="IPR001789">
    <property type="entry name" value="Sig_transdc_resp-reg_receiver"/>
</dbReference>
<keyword evidence="4" id="KW-0902">Two-component regulatory system</keyword>
<comment type="caution">
    <text evidence="12">The sequence shown here is derived from an EMBL/GenBank/DDBJ whole genome shotgun (WGS) entry which is preliminary data.</text>
</comment>
<dbReference type="AlphaFoldDB" id="A0A656QAL6"/>